<organism evidence="1 2">
    <name type="scientific">Acrasis kona</name>
    <dbReference type="NCBI Taxonomy" id="1008807"/>
    <lineage>
        <taxon>Eukaryota</taxon>
        <taxon>Discoba</taxon>
        <taxon>Heterolobosea</taxon>
        <taxon>Tetramitia</taxon>
        <taxon>Eutetramitia</taxon>
        <taxon>Acrasidae</taxon>
        <taxon>Acrasis</taxon>
    </lineage>
</organism>
<evidence type="ECO:0000313" key="2">
    <source>
        <dbReference type="Proteomes" id="UP001431209"/>
    </source>
</evidence>
<reference evidence="1 2" key="1">
    <citation type="submission" date="2024-03" db="EMBL/GenBank/DDBJ databases">
        <title>The Acrasis kona genome and developmental transcriptomes reveal deep origins of eukaryotic multicellular pathways.</title>
        <authorList>
            <person name="Sheikh S."/>
            <person name="Fu C.-J."/>
            <person name="Brown M.W."/>
            <person name="Baldauf S.L."/>
        </authorList>
    </citation>
    <scope>NUCLEOTIDE SEQUENCE [LARGE SCALE GENOMIC DNA]</scope>
    <source>
        <strain evidence="1 2">ATCC MYA-3509</strain>
    </source>
</reference>
<sequence length="249" mass="28335">KTMTLHNRDSPKVAQTTVTKTNPVVGEAVVTKVVEKPVLTNVVEKQNVEVVHKPVVKEVHEQKVIELEKQNVVKNINQGTVVEKSTDQTKYEQVGSRDLEDEKLRLAKLKITEAPVVTQQVGKKHEVNAGEVVSEVIRQEHIEHHIQPVVTEIHEKNVVKEVVHPVVRKVQEETIVREVPSSVDNELHMNWEKNMYTAYQKQGDKWNTEIWIKENPKPVGYIPTGFLNQYPAFSQFHHKNIVVGGLPAT</sequence>
<evidence type="ECO:0008006" key="3">
    <source>
        <dbReference type="Google" id="ProtNLM"/>
    </source>
</evidence>
<dbReference type="AlphaFoldDB" id="A0AAW2Z1Y1"/>
<comment type="caution">
    <text evidence="1">The sequence shown here is derived from an EMBL/GenBank/DDBJ whole genome shotgun (WGS) entry which is preliminary data.</text>
</comment>
<proteinExistence type="predicted"/>
<protein>
    <recommendedName>
        <fullName evidence="3">Titin</fullName>
    </recommendedName>
</protein>
<dbReference type="Proteomes" id="UP001431209">
    <property type="component" value="Unassembled WGS sequence"/>
</dbReference>
<dbReference type="EMBL" id="JAOPGA020000947">
    <property type="protein sequence ID" value="KAL0483283.1"/>
    <property type="molecule type" value="Genomic_DNA"/>
</dbReference>
<feature type="non-terminal residue" evidence="1">
    <location>
        <position position="1"/>
    </location>
</feature>
<feature type="non-terminal residue" evidence="1">
    <location>
        <position position="249"/>
    </location>
</feature>
<keyword evidence="2" id="KW-1185">Reference proteome</keyword>
<name>A0AAW2Z1Y1_9EUKA</name>
<evidence type="ECO:0000313" key="1">
    <source>
        <dbReference type="EMBL" id="KAL0483283.1"/>
    </source>
</evidence>
<accession>A0AAW2Z1Y1</accession>
<gene>
    <name evidence="1" type="ORF">AKO1_014609</name>
</gene>